<dbReference type="EMBL" id="CP119078">
    <property type="protein sequence ID" value="WED44560.1"/>
    <property type="molecule type" value="Genomic_DNA"/>
</dbReference>
<keyword evidence="2" id="KW-0812">Transmembrane</keyword>
<keyword evidence="4" id="KW-1185">Reference proteome</keyword>
<dbReference type="Proteomes" id="UP001222087">
    <property type="component" value="Chromosome"/>
</dbReference>
<feature type="transmembrane region" description="Helical" evidence="2">
    <location>
        <begin position="632"/>
        <end position="653"/>
    </location>
</feature>
<proteinExistence type="predicted"/>
<accession>A0ABY8AYI2</accession>
<evidence type="ECO:0000313" key="3">
    <source>
        <dbReference type="EMBL" id="WED44560.1"/>
    </source>
</evidence>
<feature type="compositionally biased region" description="Basic and acidic residues" evidence="1">
    <location>
        <begin position="475"/>
        <end position="494"/>
    </location>
</feature>
<evidence type="ECO:0000256" key="2">
    <source>
        <dbReference type="SAM" id="Phobius"/>
    </source>
</evidence>
<feature type="compositionally biased region" description="Polar residues" evidence="1">
    <location>
        <begin position="383"/>
        <end position="394"/>
    </location>
</feature>
<keyword evidence="2" id="KW-1133">Transmembrane helix</keyword>
<sequence length="685" mass="77955">MPFPKLSAILNNCPLHALTPELKEEIIKLGGDSKRDHQYRKDYELLKRKFAEFYGIPPHSFTFEQFAEILNRYNAFDTQILLGPVLRQFMNVKMQQEKHDPTGFVAMLALTYSKSEEIIISEATEINENTGRYASLGPEQVFSYAAKFLGINIQYFSHGGQEACVLHNPLAEIKMYHEGSVEGAQGGGHWERTKNGEESIDVRRVEGSKLSSLLPLLSENHALRGVGFRLLSKHVLMTHKANQEQSDLSDEFNDIAISGAQLEKYIFNLTLVPKYLAKQLLGNDLTETTTRFIESYKPPFEAEEEPYGRLVKARLKNPFYEIGTEEVRKAIDLLLSKPPQAKKAPSDSHSHASISPQDMGSSSVDSSLLDNTDPLHSDALNEQLGQTKSKGGSKQTREEEMVLEEELSRKKVEELLREEQQLFQEKIALEEELSRKKIEDLLREEQRLSLEKAAREEELSRQAIEKILREERLAREKKTREQELSRQKAEKLQEEEGLSAQRDEKNTASPGFETVVEPIPSVAEPLGDSELTNTQLRQFNHQLQLLQVKAEIFADKAKSFTHNEAAFLRYDRAAKAAQALYTELYERFATFVRSNKTEADFKTFSDKSMTAIETHQDVLENHREDRGLFKQVLGNIILGILGIGVFYGIALYVNHQKNGRCFFFAPETAQQVSKIENMIPSIKVK</sequence>
<feature type="region of interest" description="Disordered" evidence="1">
    <location>
        <begin position="338"/>
        <end position="402"/>
    </location>
</feature>
<feature type="region of interest" description="Disordered" evidence="1">
    <location>
        <begin position="475"/>
        <end position="515"/>
    </location>
</feature>
<organism evidence="3 4">
    <name type="scientific">Legionella cardiaca</name>
    <dbReference type="NCBI Taxonomy" id="1071983"/>
    <lineage>
        <taxon>Bacteria</taxon>
        <taxon>Pseudomonadati</taxon>
        <taxon>Pseudomonadota</taxon>
        <taxon>Gammaproteobacteria</taxon>
        <taxon>Legionellales</taxon>
        <taxon>Legionellaceae</taxon>
        <taxon>Legionella</taxon>
    </lineage>
</organism>
<evidence type="ECO:0000256" key="1">
    <source>
        <dbReference type="SAM" id="MobiDB-lite"/>
    </source>
</evidence>
<name>A0ABY8AYI2_9GAMM</name>
<evidence type="ECO:0008006" key="5">
    <source>
        <dbReference type="Google" id="ProtNLM"/>
    </source>
</evidence>
<protein>
    <recommendedName>
        <fullName evidence="5">Effector protein B, substrate of the Dot/Icm secretion system</fullName>
    </recommendedName>
</protein>
<gene>
    <name evidence="3" type="ORF">PXX05_07170</name>
</gene>
<evidence type="ECO:0000313" key="4">
    <source>
        <dbReference type="Proteomes" id="UP001222087"/>
    </source>
</evidence>
<reference evidence="3 4" key="1">
    <citation type="submission" date="2023-02" db="EMBL/GenBank/DDBJ databases">
        <title>Genome Sequence of L. cardiaca H63T.</title>
        <authorList>
            <person name="Lopez A.E."/>
            <person name="Cianciotto N.P."/>
        </authorList>
    </citation>
    <scope>NUCLEOTIDE SEQUENCE [LARGE SCALE GENOMIC DNA]</scope>
    <source>
        <strain evidence="3 4">H63</strain>
    </source>
</reference>
<feature type="compositionally biased region" description="Polar residues" evidence="1">
    <location>
        <begin position="351"/>
        <end position="370"/>
    </location>
</feature>
<dbReference type="RefSeq" id="WP_275090380.1">
    <property type="nucleotide sequence ID" value="NZ_CP119078.1"/>
</dbReference>
<keyword evidence="2" id="KW-0472">Membrane</keyword>